<dbReference type="Pfam" id="PF06906">
    <property type="entry name" value="DUF1272"/>
    <property type="match status" value="1"/>
</dbReference>
<organism evidence="1 2">
    <name type="scientific">Parvularcula mediterranea</name>
    <dbReference type="NCBI Taxonomy" id="2732508"/>
    <lineage>
        <taxon>Bacteria</taxon>
        <taxon>Pseudomonadati</taxon>
        <taxon>Pseudomonadota</taxon>
        <taxon>Alphaproteobacteria</taxon>
        <taxon>Parvularculales</taxon>
        <taxon>Parvularculaceae</taxon>
        <taxon>Parvularcula</taxon>
    </lineage>
</organism>
<dbReference type="InterPro" id="IPR010696">
    <property type="entry name" value="DUF1272"/>
</dbReference>
<dbReference type="RefSeq" id="WP_173196415.1">
    <property type="nucleotide sequence ID" value="NZ_JABFCX010000002.1"/>
</dbReference>
<gene>
    <name evidence="1" type="ORF">HK107_02325</name>
</gene>
<evidence type="ECO:0000313" key="2">
    <source>
        <dbReference type="Proteomes" id="UP000536835"/>
    </source>
</evidence>
<keyword evidence="2" id="KW-1185">Reference proteome</keyword>
<accession>A0A7Y3RJG7</accession>
<reference evidence="1 2" key="1">
    <citation type="submission" date="2020-05" db="EMBL/GenBank/DDBJ databases">
        <title>Parvularcula mediterraneae sp. nov., isolated from polypropylene straw from shallow seawater of the seashore of Laganas in Zakynthos island, Greece.</title>
        <authorList>
            <person name="Szabo I."/>
            <person name="Al-Omari J."/>
            <person name="Rado J."/>
            <person name="Szerdahelyi G.S."/>
        </authorList>
    </citation>
    <scope>NUCLEOTIDE SEQUENCE [LARGE SCALE GENOMIC DNA]</scope>
    <source>
        <strain evidence="1 2">ZS-1/3</strain>
    </source>
</reference>
<dbReference type="AlphaFoldDB" id="A0A7Y3RJG7"/>
<name>A0A7Y3RJG7_9PROT</name>
<dbReference type="Proteomes" id="UP000536835">
    <property type="component" value="Unassembled WGS sequence"/>
</dbReference>
<dbReference type="EMBL" id="JABFCX010000002">
    <property type="protein sequence ID" value="NNU15160.1"/>
    <property type="molecule type" value="Genomic_DNA"/>
</dbReference>
<evidence type="ECO:0000313" key="1">
    <source>
        <dbReference type="EMBL" id="NNU15160.1"/>
    </source>
</evidence>
<proteinExistence type="predicted"/>
<sequence length="75" mass="8066">MLQMRPNCERCDRDLPPGSGDARICSFECTFCAPCTEELKGVCPNCGGGFAPRPTRVGAALEKYPASTKRVLAKS</sequence>
<protein>
    <submittedName>
        <fullName evidence="1">DUF1272 domain-containing protein</fullName>
    </submittedName>
</protein>
<comment type="caution">
    <text evidence="1">The sequence shown here is derived from an EMBL/GenBank/DDBJ whole genome shotgun (WGS) entry which is preliminary data.</text>
</comment>